<evidence type="ECO:0000313" key="2">
    <source>
        <dbReference type="EMBL" id="KAG2514114.1"/>
    </source>
</evidence>
<dbReference type="GO" id="GO:0009100">
    <property type="term" value="P:glycoprotein metabolic process"/>
    <property type="evidence" value="ECO:0007669"/>
    <property type="project" value="UniProtKB-ARBA"/>
</dbReference>
<dbReference type="Proteomes" id="UP000785171">
    <property type="component" value="Unassembled WGS sequence"/>
</dbReference>
<sequence length="215" mass="24918">MCVAPDQRLKALEDLVYALKVMLENAKVVYWIDSGTLLGQYRARELVPWDYNADFGVTTRGMQYLRTTDKSKMEVPKGAVPARFVDTKFGFYANLFEFQEFEGLFKDDVRAARFGDEEDNVVGNGLFVEKLIGPEASEEWHRCMHCPEVYEDGEDSKTKSSSTALTKKRFRVPRDWIFPLRTCKLELFEVMCPAQSVPYLMFIFGNRFLTPELWD</sequence>
<name>A0A8T0LQ90_9STRA</name>
<feature type="domain" description="LicD/FKTN/FKRP nucleotidyltransferase" evidence="1">
    <location>
        <begin position="26"/>
        <end position="65"/>
    </location>
</feature>
<proteinExistence type="predicted"/>
<reference evidence="2" key="1">
    <citation type="journal article" date="2015" name="Genom Data">
        <title>Genome sequences of six Phytophthora species associated with forests in New Zealand.</title>
        <authorList>
            <person name="Studholme D.J."/>
            <person name="McDougal R.L."/>
            <person name="Sambles C."/>
            <person name="Hansen E."/>
            <person name="Hardy G."/>
            <person name="Grant M."/>
            <person name="Ganley R.J."/>
            <person name="Williams N.M."/>
        </authorList>
    </citation>
    <scope>NUCLEOTIDE SEQUENCE</scope>
    <source>
        <strain evidence="2">NZFS 2646</strain>
    </source>
</reference>
<dbReference type="InterPro" id="IPR052942">
    <property type="entry name" value="LPS_cholinephosphotransferase"/>
</dbReference>
<dbReference type="Pfam" id="PF04991">
    <property type="entry name" value="LicD"/>
    <property type="match status" value="1"/>
</dbReference>
<comment type="caution">
    <text evidence="2">The sequence shown here is derived from an EMBL/GenBank/DDBJ whole genome shotgun (WGS) entry which is preliminary data.</text>
</comment>
<dbReference type="InterPro" id="IPR007074">
    <property type="entry name" value="LicD/FKTN/FKRP_NTP_transf"/>
</dbReference>
<evidence type="ECO:0000313" key="3">
    <source>
        <dbReference type="Proteomes" id="UP000785171"/>
    </source>
</evidence>
<dbReference type="PANTHER" id="PTHR43404">
    <property type="entry name" value="LIPOPOLYSACCHARIDE CHOLINEPHOSPHOTRANSFERASE LICD"/>
    <property type="match status" value="1"/>
</dbReference>
<accession>A0A8T0LQ90</accession>
<evidence type="ECO:0000259" key="1">
    <source>
        <dbReference type="Pfam" id="PF04991"/>
    </source>
</evidence>
<gene>
    <name evidence="2" type="ORF">JM16_007767</name>
</gene>
<dbReference type="AlphaFoldDB" id="A0A8T0LQ90"/>
<dbReference type="PANTHER" id="PTHR43404:SF1">
    <property type="entry name" value="MNN4P"/>
    <property type="match status" value="1"/>
</dbReference>
<protein>
    <recommendedName>
        <fullName evidence="1">LicD/FKTN/FKRP nucleotidyltransferase domain-containing protein</fullName>
    </recommendedName>
</protein>
<organism evidence="2 3">
    <name type="scientific">Phytophthora kernoviae</name>
    <dbReference type="NCBI Taxonomy" id="325452"/>
    <lineage>
        <taxon>Eukaryota</taxon>
        <taxon>Sar</taxon>
        <taxon>Stramenopiles</taxon>
        <taxon>Oomycota</taxon>
        <taxon>Peronosporomycetes</taxon>
        <taxon>Peronosporales</taxon>
        <taxon>Peronosporaceae</taxon>
        <taxon>Phytophthora</taxon>
    </lineage>
</organism>
<dbReference type="EMBL" id="JPWV03000377">
    <property type="protein sequence ID" value="KAG2514114.1"/>
    <property type="molecule type" value="Genomic_DNA"/>
</dbReference>
<reference evidence="2" key="2">
    <citation type="submission" date="2020-06" db="EMBL/GenBank/DDBJ databases">
        <authorList>
            <person name="Studholme D.J."/>
        </authorList>
    </citation>
    <scope>NUCLEOTIDE SEQUENCE</scope>
    <source>
        <strain evidence="2">NZFS 2646</strain>
    </source>
</reference>